<keyword evidence="2" id="KW-1185">Reference proteome</keyword>
<evidence type="ECO:0000313" key="2">
    <source>
        <dbReference type="Proteomes" id="UP000704341"/>
    </source>
</evidence>
<dbReference type="Proteomes" id="UP000704341">
    <property type="component" value="Unassembled WGS sequence"/>
</dbReference>
<dbReference type="EMBL" id="QORN01000017">
    <property type="protein sequence ID" value="MBD5806442.1"/>
    <property type="molecule type" value="Genomic_DNA"/>
</dbReference>
<accession>A0ABR8P6S5</accession>
<evidence type="ECO:0000313" key="1">
    <source>
        <dbReference type="EMBL" id="MBD5806442.1"/>
    </source>
</evidence>
<name>A0ABR8P6S5_9LACO</name>
<comment type="caution">
    <text evidence="1">The sequence shown here is derived from an EMBL/GenBank/DDBJ whole genome shotgun (WGS) entry which is preliminary data.</text>
</comment>
<sequence length="87" mass="9803">MMAEGLTAMIVIALGVNLFFACEQQLQYQYQNSLQKLAAIRLGKEVSDLYAIKREKVSLTRDGMIAKASSQGVIIYYKGKRLWQVIS</sequence>
<evidence type="ECO:0008006" key="3">
    <source>
        <dbReference type="Google" id="ProtNLM"/>
    </source>
</evidence>
<organism evidence="1 2">
    <name type="scientific">Limosilactobacillus walteri</name>
    <dbReference type="NCBI Taxonomy" id="2268022"/>
    <lineage>
        <taxon>Bacteria</taxon>
        <taxon>Bacillati</taxon>
        <taxon>Bacillota</taxon>
        <taxon>Bacilli</taxon>
        <taxon>Lactobacillales</taxon>
        <taxon>Lactobacillaceae</taxon>
        <taxon>Limosilactobacillus</taxon>
    </lineage>
</organism>
<proteinExistence type="predicted"/>
<gene>
    <name evidence="1" type="ORF">DTK66_04820</name>
</gene>
<protein>
    <recommendedName>
        <fullName evidence="3">Competence protein ComGE</fullName>
    </recommendedName>
</protein>
<reference evidence="1 2" key="1">
    <citation type="submission" date="2018-07" db="EMBL/GenBank/DDBJ databases">
        <title>Phylogenomic Insights into understanding Host Adaptation of Lactobacillus reuteri by a novel species, Lactobacillus spp. M31.</title>
        <authorList>
            <person name="Sharma S."/>
            <person name="Patil P."/>
            <person name="Korpole S."/>
            <person name="Patil P.B."/>
        </authorList>
    </citation>
    <scope>NUCLEOTIDE SEQUENCE [LARGE SCALE GENOMIC DNA]</scope>
    <source>
        <strain evidence="1 2">M31</strain>
    </source>
</reference>